<keyword evidence="3 10" id="KW-0028">Amino-acid biosynthesis</keyword>
<comment type="subcellular location">
    <subcellularLocation>
        <location evidence="10">Cytoplasm</location>
    </subcellularLocation>
</comment>
<dbReference type="GO" id="GO:0000105">
    <property type="term" value="P:L-histidine biosynthetic process"/>
    <property type="evidence" value="ECO:0007669"/>
    <property type="project" value="UniProtKB-UniRule"/>
</dbReference>
<dbReference type="EC" id="4.3.2.10" evidence="10"/>
<keyword evidence="4 10" id="KW-0378">Hydrolase</keyword>
<comment type="catalytic activity">
    <reaction evidence="9 10">
        <text>L-glutamine + H2O = L-glutamate + NH4(+)</text>
        <dbReference type="Rhea" id="RHEA:15889"/>
        <dbReference type="ChEBI" id="CHEBI:15377"/>
        <dbReference type="ChEBI" id="CHEBI:28938"/>
        <dbReference type="ChEBI" id="CHEBI:29985"/>
        <dbReference type="ChEBI" id="CHEBI:58359"/>
        <dbReference type="EC" id="3.5.1.2"/>
    </reaction>
</comment>
<dbReference type="GO" id="GO:0004359">
    <property type="term" value="F:glutaminase activity"/>
    <property type="evidence" value="ECO:0007669"/>
    <property type="project" value="UniProtKB-EC"/>
</dbReference>
<evidence type="ECO:0000256" key="6">
    <source>
        <dbReference type="ARBA" id="ARBA00023102"/>
    </source>
</evidence>
<dbReference type="Pfam" id="PF00117">
    <property type="entry name" value="GATase"/>
    <property type="match status" value="1"/>
</dbReference>
<comment type="pathway">
    <text evidence="1 10">Amino-acid biosynthesis; L-histidine biosynthesis; L-histidine from 5-phospho-alpha-D-ribose 1-diphosphate: step 5/9.</text>
</comment>
<dbReference type="Proteomes" id="UP000188603">
    <property type="component" value="Chromosome"/>
</dbReference>
<evidence type="ECO:0000256" key="9">
    <source>
        <dbReference type="ARBA" id="ARBA00049534"/>
    </source>
</evidence>
<feature type="domain" description="Glutamine amidotransferase" evidence="12">
    <location>
        <begin position="4"/>
        <end position="196"/>
    </location>
</feature>
<keyword evidence="14" id="KW-1185">Reference proteome</keyword>
<dbReference type="InterPro" id="IPR010139">
    <property type="entry name" value="Imidazole-glycPsynth_HisH"/>
</dbReference>
<dbReference type="AlphaFoldDB" id="A0A1U9KAF7"/>
<comment type="subunit">
    <text evidence="2 10">Heterodimer of HisH and HisF.</text>
</comment>
<dbReference type="Gene3D" id="3.40.50.880">
    <property type="match status" value="1"/>
</dbReference>
<dbReference type="CDD" id="cd01748">
    <property type="entry name" value="GATase1_IGP_Synthase"/>
    <property type="match status" value="1"/>
</dbReference>
<organism evidence="13 14">
    <name type="scientific">Novibacillus thermophilus</name>
    <dbReference type="NCBI Taxonomy" id="1471761"/>
    <lineage>
        <taxon>Bacteria</taxon>
        <taxon>Bacillati</taxon>
        <taxon>Bacillota</taxon>
        <taxon>Bacilli</taxon>
        <taxon>Bacillales</taxon>
        <taxon>Thermoactinomycetaceae</taxon>
        <taxon>Novibacillus</taxon>
    </lineage>
</organism>
<dbReference type="GO" id="GO:0016829">
    <property type="term" value="F:lyase activity"/>
    <property type="evidence" value="ECO:0007669"/>
    <property type="project" value="UniProtKB-KW"/>
</dbReference>
<gene>
    <name evidence="10" type="primary">hisH</name>
    <name evidence="13" type="ORF">B0W44_16160</name>
</gene>
<dbReference type="HAMAP" id="MF_00278">
    <property type="entry name" value="HisH"/>
    <property type="match status" value="1"/>
</dbReference>
<evidence type="ECO:0000256" key="4">
    <source>
        <dbReference type="ARBA" id="ARBA00022801"/>
    </source>
</evidence>
<evidence type="ECO:0000256" key="8">
    <source>
        <dbReference type="ARBA" id="ARBA00047838"/>
    </source>
</evidence>
<evidence type="ECO:0000259" key="12">
    <source>
        <dbReference type="Pfam" id="PF00117"/>
    </source>
</evidence>
<dbReference type="InterPro" id="IPR029062">
    <property type="entry name" value="Class_I_gatase-like"/>
</dbReference>
<dbReference type="GO" id="GO:0000107">
    <property type="term" value="F:imidazoleglycerol-phosphate synthase activity"/>
    <property type="evidence" value="ECO:0007669"/>
    <property type="project" value="UniProtKB-UniRule"/>
</dbReference>
<comment type="function">
    <text evidence="10">IGPS catalyzes the conversion of PRFAR and glutamine to IGP, AICAR and glutamate. The HisH subunit catalyzes the hydrolysis of glutamine to glutamate and ammonia as part of the synthesis of IGP and AICAR. The resulting ammonia molecule is channeled to the active site of HisF.</text>
</comment>
<evidence type="ECO:0000256" key="3">
    <source>
        <dbReference type="ARBA" id="ARBA00022605"/>
    </source>
</evidence>
<dbReference type="InterPro" id="IPR017926">
    <property type="entry name" value="GATASE"/>
</dbReference>
<keyword evidence="5 10" id="KW-0315">Glutamine amidotransferase</keyword>
<evidence type="ECO:0000313" key="13">
    <source>
        <dbReference type="EMBL" id="AQS57055.1"/>
    </source>
</evidence>
<proteinExistence type="inferred from homology"/>
<keyword evidence="6 10" id="KW-0368">Histidine biosynthesis</keyword>
<dbReference type="RefSeq" id="WP_228441277.1">
    <property type="nucleotide sequence ID" value="NZ_CP019699.1"/>
</dbReference>
<name>A0A1U9KAF7_9BACL</name>
<evidence type="ECO:0000256" key="5">
    <source>
        <dbReference type="ARBA" id="ARBA00022962"/>
    </source>
</evidence>
<dbReference type="KEGG" id="ntr:B0W44_16160"/>
<dbReference type="PROSITE" id="PS51274">
    <property type="entry name" value="GATASE_COBBQ"/>
    <property type="match status" value="1"/>
</dbReference>
<reference evidence="13 14" key="1">
    <citation type="journal article" date="2015" name="Int. J. Syst. Evol. Microbiol.">
        <title>Novibacillus thermophilus gen. nov., sp. nov., a Gram-staining-negative and moderately thermophilic member of the family Thermoactinomycetaceae.</title>
        <authorList>
            <person name="Yang G."/>
            <person name="Chen J."/>
            <person name="Zhou S."/>
        </authorList>
    </citation>
    <scope>NUCLEOTIDE SEQUENCE [LARGE SCALE GENOMIC DNA]</scope>
    <source>
        <strain evidence="13 14">SG-1</strain>
    </source>
</reference>
<evidence type="ECO:0000256" key="11">
    <source>
        <dbReference type="PIRSR" id="PIRSR000495-1"/>
    </source>
</evidence>
<dbReference type="EC" id="3.5.1.2" evidence="10"/>
<dbReference type="GO" id="GO:0005737">
    <property type="term" value="C:cytoplasm"/>
    <property type="evidence" value="ECO:0007669"/>
    <property type="project" value="UniProtKB-SubCell"/>
</dbReference>
<keyword evidence="10" id="KW-0963">Cytoplasm</keyword>
<evidence type="ECO:0000256" key="1">
    <source>
        <dbReference type="ARBA" id="ARBA00005091"/>
    </source>
</evidence>
<comment type="catalytic activity">
    <reaction evidence="8 10">
        <text>5-[(5-phospho-1-deoxy-D-ribulos-1-ylimino)methylamino]-1-(5-phospho-beta-D-ribosyl)imidazole-4-carboxamide + L-glutamine = D-erythro-1-(imidazol-4-yl)glycerol 3-phosphate + 5-amino-1-(5-phospho-beta-D-ribosyl)imidazole-4-carboxamide + L-glutamate + H(+)</text>
        <dbReference type="Rhea" id="RHEA:24793"/>
        <dbReference type="ChEBI" id="CHEBI:15378"/>
        <dbReference type="ChEBI" id="CHEBI:29985"/>
        <dbReference type="ChEBI" id="CHEBI:58278"/>
        <dbReference type="ChEBI" id="CHEBI:58359"/>
        <dbReference type="ChEBI" id="CHEBI:58475"/>
        <dbReference type="ChEBI" id="CHEBI:58525"/>
        <dbReference type="EC" id="4.3.2.10"/>
    </reaction>
</comment>
<keyword evidence="7 10" id="KW-0456">Lyase</keyword>
<dbReference type="NCBIfam" id="TIGR01855">
    <property type="entry name" value="IMP_synth_hisH"/>
    <property type="match status" value="1"/>
</dbReference>
<sequence>MITIVDYGRGNLYSVQKALERLKFSARISADPQDLLDSDGVILPGVGAFGDAMLQLRKAGLDETLWELSKRGTPLLGICLGMQLLFTESEENGLHRGLNLLPGTVRRLPQGVKIPHVGWNELRFVQPHPLFYGLNEGHVYFVHSYYAEVANQEDLLATTDYGGNIAALVGRHSVFGMQFHPEKSGDLGLQLLQNFARMCEKETV</sequence>
<feature type="active site" evidence="10 11">
    <location>
        <position position="182"/>
    </location>
</feature>
<evidence type="ECO:0000256" key="10">
    <source>
        <dbReference type="HAMAP-Rule" id="MF_00278"/>
    </source>
</evidence>
<dbReference type="SUPFAM" id="SSF52317">
    <property type="entry name" value="Class I glutamine amidotransferase-like"/>
    <property type="match status" value="1"/>
</dbReference>
<dbReference type="PANTHER" id="PTHR42701:SF1">
    <property type="entry name" value="IMIDAZOLE GLYCEROL PHOSPHATE SYNTHASE SUBUNIT HISH"/>
    <property type="match status" value="1"/>
</dbReference>
<evidence type="ECO:0000313" key="14">
    <source>
        <dbReference type="Proteomes" id="UP000188603"/>
    </source>
</evidence>
<dbReference type="PIRSF" id="PIRSF000495">
    <property type="entry name" value="Amidotransf_hisH"/>
    <property type="match status" value="1"/>
</dbReference>
<evidence type="ECO:0000256" key="7">
    <source>
        <dbReference type="ARBA" id="ARBA00023239"/>
    </source>
</evidence>
<evidence type="ECO:0000256" key="2">
    <source>
        <dbReference type="ARBA" id="ARBA00011152"/>
    </source>
</evidence>
<protein>
    <recommendedName>
        <fullName evidence="10">Imidazole glycerol phosphate synthase subunit HisH</fullName>
        <ecNumber evidence="10">4.3.2.10</ecNumber>
    </recommendedName>
    <alternativeName>
        <fullName evidence="10">IGP synthase glutaminase subunit</fullName>
        <ecNumber evidence="10">3.5.1.2</ecNumber>
    </alternativeName>
    <alternativeName>
        <fullName evidence="10">IGP synthase subunit HisH</fullName>
    </alternativeName>
    <alternativeName>
        <fullName evidence="10">ImGP synthase subunit HisH</fullName>
        <shortName evidence="10">IGPS subunit HisH</shortName>
    </alternativeName>
</protein>
<dbReference type="STRING" id="1471761.B0W44_16160"/>
<dbReference type="UniPathway" id="UPA00031">
    <property type="reaction ID" value="UER00010"/>
</dbReference>
<dbReference type="EMBL" id="CP019699">
    <property type="protein sequence ID" value="AQS57055.1"/>
    <property type="molecule type" value="Genomic_DNA"/>
</dbReference>
<feature type="active site" description="Nucleophile" evidence="10 11">
    <location>
        <position position="79"/>
    </location>
</feature>
<dbReference type="PANTHER" id="PTHR42701">
    <property type="entry name" value="IMIDAZOLE GLYCEROL PHOSPHATE SYNTHASE SUBUNIT HISH"/>
    <property type="match status" value="1"/>
</dbReference>
<accession>A0A1U9KAF7</accession>
<dbReference type="PROSITE" id="PS51273">
    <property type="entry name" value="GATASE_TYPE_1"/>
    <property type="match status" value="1"/>
</dbReference>
<feature type="active site" evidence="10 11">
    <location>
        <position position="180"/>
    </location>
</feature>